<dbReference type="InterPro" id="IPR027417">
    <property type="entry name" value="P-loop_NTPase"/>
</dbReference>
<accession>A0ABS2R9Y7</accession>
<evidence type="ECO:0000259" key="14">
    <source>
        <dbReference type="SMART" id="SM00382"/>
    </source>
</evidence>
<evidence type="ECO:0000256" key="12">
    <source>
        <dbReference type="ARBA" id="ARBA00025337"/>
    </source>
</evidence>
<proteinExistence type="inferred from homology"/>
<evidence type="ECO:0000256" key="13">
    <source>
        <dbReference type="NCBIfam" id="TIGR03499"/>
    </source>
</evidence>
<reference evidence="16 17" key="1">
    <citation type="submission" date="2021-01" db="EMBL/GenBank/DDBJ databases">
        <title>Genomic Encyclopedia of Type Strains, Phase IV (KMG-IV): sequencing the most valuable type-strain genomes for metagenomic binning, comparative biology and taxonomic classification.</title>
        <authorList>
            <person name="Goeker M."/>
        </authorList>
    </citation>
    <scope>NUCLEOTIDE SEQUENCE [LARGE SCALE GENOMIC DNA]</scope>
    <source>
        <strain evidence="16 17">DSM 105453</strain>
    </source>
</reference>
<dbReference type="SMART" id="SM00962">
    <property type="entry name" value="SRP54"/>
    <property type="match status" value="1"/>
</dbReference>
<keyword evidence="6" id="KW-0547">Nucleotide-binding</keyword>
<keyword evidence="4" id="KW-0813">Transport</keyword>
<comment type="caution">
    <text evidence="16">The sequence shown here is derived from an EMBL/GenBank/DDBJ whole genome shotgun (WGS) entry which is preliminary data.</text>
</comment>
<evidence type="ECO:0000313" key="17">
    <source>
        <dbReference type="Proteomes" id="UP000823485"/>
    </source>
</evidence>
<evidence type="ECO:0000256" key="10">
    <source>
        <dbReference type="ARBA" id="ARBA00023136"/>
    </source>
</evidence>
<dbReference type="InterPro" id="IPR000897">
    <property type="entry name" value="SRP54_GTPase_dom"/>
</dbReference>
<comment type="similarity">
    <text evidence="2">Belongs to the GTP-binding SRP family.</text>
</comment>
<dbReference type="Pfam" id="PF00448">
    <property type="entry name" value="SRP54"/>
    <property type="match status" value="1"/>
</dbReference>
<keyword evidence="7" id="KW-1005">Bacterial flagellum biogenesis</keyword>
<comment type="function">
    <text evidence="12">Necessary for flagellar biosynthesis. May be involved in translocation of the flagellum.</text>
</comment>
<keyword evidence="16" id="KW-0969">Cilium</keyword>
<comment type="subcellular location">
    <subcellularLocation>
        <location evidence="1">Cell membrane</location>
        <topology evidence="1">Peripheral membrane protein</topology>
        <orientation evidence="1">Cytoplasmic side</orientation>
    </subcellularLocation>
</comment>
<keyword evidence="8" id="KW-0653">Protein transport</keyword>
<dbReference type="InterPro" id="IPR020006">
    <property type="entry name" value="FlhF"/>
</dbReference>
<dbReference type="SUPFAM" id="SSF52540">
    <property type="entry name" value="P-loop containing nucleoside triphosphate hydrolases"/>
    <property type="match status" value="1"/>
</dbReference>
<evidence type="ECO:0000256" key="8">
    <source>
        <dbReference type="ARBA" id="ARBA00022927"/>
    </source>
</evidence>
<dbReference type="PANTHER" id="PTHR43134:SF3">
    <property type="entry name" value="FLAGELLAR BIOSYNTHESIS PROTEIN FLHF"/>
    <property type="match status" value="1"/>
</dbReference>
<feature type="domain" description="SRP54-type proteins GTP-binding" evidence="15">
    <location>
        <begin position="173"/>
        <end position="364"/>
    </location>
</feature>
<evidence type="ECO:0000256" key="6">
    <source>
        <dbReference type="ARBA" id="ARBA00022741"/>
    </source>
</evidence>
<keyword evidence="5" id="KW-1003">Cell membrane</keyword>
<dbReference type="Proteomes" id="UP000823485">
    <property type="component" value="Unassembled WGS sequence"/>
</dbReference>
<keyword evidence="10" id="KW-0472">Membrane</keyword>
<dbReference type="InterPro" id="IPR003593">
    <property type="entry name" value="AAA+_ATPase"/>
</dbReference>
<keyword evidence="11" id="KW-1006">Bacterial flagellum protein export</keyword>
<dbReference type="Gene3D" id="1.20.120.1380">
    <property type="entry name" value="Flagellar FlhF biosynthesis protein, N domain"/>
    <property type="match status" value="1"/>
</dbReference>
<evidence type="ECO:0000256" key="4">
    <source>
        <dbReference type="ARBA" id="ARBA00022448"/>
    </source>
</evidence>
<evidence type="ECO:0000256" key="1">
    <source>
        <dbReference type="ARBA" id="ARBA00004413"/>
    </source>
</evidence>
<dbReference type="NCBIfam" id="TIGR03499">
    <property type="entry name" value="FlhF"/>
    <property type="match status" value="1"/>
</dbReference>
<keyword evidence="16" id="KW-0966">Cell projection</keyword>
<gene>
    <name evidence="16" type="ORF">JOC94_003482</name>
</gene>
<evidence type="ECO:0000259" key="15">
    <source>
        <dbReference type="SMART" id="SM00962"/>
    </source>
</evidence>
<feature type="domain" description="AAA+ ATPase" evidence="14">
    <location>
        <begin position="172"/>
        <end position="318"/>
    </location>
</feature>
<evidence type="ECO:0000256" key="2">
    <source>
        <dbReference type="ARBA" id="ARBA00008531"/>
    </source>
</evidence>
<dbReference type="CDD" id="cd17873">
    <property type="entry name" value="FlhF"/>
    <property type="match status" value="1"/>
</dbReference>
<keyword evidence="16" id="KW-0282">Flagellum</keyword>
<protein>
    <recommendedName>
        <fullName evidence="3 13">Flagellar biosynthesis protein FlhF</fullName>
    </recommendedName>
</protein>
<evidence type="ECO:0000256" key="3">
    <source>
        <dbReference type="ARBA" id="ARBA00014919"/>
    </source>
</evidence>
<evidence type="ECO:0000256" key="7">
    <source>
        <dbReference type="ARBA" id="ARBA00022795"/>
    </source>
</evidence>
<dbReference type="InterPro" id="IPR047040">
    <property type="entry name" value="FlhF__GTPase_dom"/>
</dbReference>
<keyword evidence="17" id="KW-1185">Reference proteome</keyword>
<dbReference type="Gene3D" id="3.40.50.300">
    <property type="entry name" value="P-loop containing nucleotide triphosphate hydrolases"/>
    <property type="match status" value="1"/>
</dbReference>
<keyword evidence="9" id="KW-0342">GTP-binding</keyword>
<evidence type="ECO:0000256" key="5">
    <source>
        <dbReference type="ARBA" id="ARBA00022475"/>
    </source>
</evidence>
<sequence length="368" mass="41260">MKVEKIVAASMPEAINRVKKQLGEDAVILSSKVLWTKGVMGLFKKKQFEVIAALDHVEETKPVQPAVYAQMLQPAQNDAVLKELETLKKIVKKRSYVPDPKLEMYPSAIQKSLLRCMNQELDKNFVLAIGDQLLDIWRKAEKEPDEMEMSLAAKSILCGELKKLGFSGATFEKKFIALVGPTGVGKTTTLAKLAACAMLEQKKKIAFMTMDTYRIAAIEQLKTYAKLLDVPVEVVYDANDFKEAANKLASFDHVFIDTAGRNYRDGKFVTDLNCILSLVSDLDVYLILTASMKERDVESIMKHFQHLSAQKFIFTKVDETDVYGPMVNMMLQYGLAADYITDGQEVPDDLVLAAPELFGNYIFGEQSR</sequence>
<evidence type="ECO:0000256" key="11">
    <source>
        <dbReference type="ARBA" id="ARBA00023225"/>
    </source>
</evidence>
<dbReference type="PANTHER" id="PTHR43134">
    <property type="entry name" value="SIGNAL RECOGNITION PARTICLE RECEPTOR SUBUNIT ALPHA"/>
    <property type="match status" value="1"/>
</dbReference>
<evidence type="ECO:0000313" key="16">
    <source>
        <dbReference type="EMBL" id="MBM7716462.1"/>
    </source>
</evidence>
<dbReference type="SMART" id="SM00382">
    <property type="entry name" value="AAA"/>
    <property type="match status" value="1"/>
</dbReference>
<name>A0ABS2R9Y7_9BACI</name>
<dbReference type="EMBL" id="JAFBFH010000027">
    <property type="protein sequence ID" value="MBM7716462.1"/>
    <property type="molecule type" value="Genomic_DNA"/>
</dbReference>
<organism evidence="16 17">
    <name type="scientific">Siminovitchia thermophila</name>
    <dbReference type="NCBI Taxonomy" id="1245522"/>
    <lineage>
        <taxon>Bacteria</taxon>
        <taxon>Bacillati</taxon>
        <taxon>Bacillota</taxon>
        <taxon>Bacilli</taxon>
        <taxon>Bacillales</taxon>
        <taxon>Bacillaceae</taxon>
        <taxon>Siminovitchia</taxon>
    </lineage>
</organism>
<evidence type="ECO:0000256" key="9">
    <source>
        <dbReference type="ARBA" id="ARBA00023134"/>
    </source>
</evidence>
<dbReference type="RefSeq" id="WP_205179915.1">
    <property type="nucleotide sequence ID" value="NZ_JAFBFH010000027.1"/>
</dbReference>